<dbReference type="OrthoDB" id="7570050at2"/>
<evidence type="ECO:0000256" key="4">
    <source>
        <dbReference type="ARBA" id="ARBA00006501"/>
    </source>
</evidence>
<dbReference type="RefSeq" id="WP_099096169.1">
    <property type="nucleotide sequence ID" value="NZ_PDNU01000028.1"/>
</dbReference>
<dbReference type="AlphaFoldDB" id="A0A2C7AA28"/>
<dbReference type="PANTHER" id="PTHR40255">
    <property type="entry name" value="UPF0093 MEMBRANE PROTEIN SLR1790"/>
    <property type="match status" value="1"/>
</dbReference>
<keyword evidence="11" id="KW-0560">Oxidoreductase</keyword>
<keyword evidence="17" id="KW-1185">Reference proteome</keyword>
<dbReference type="GO" id="GO:0046872">
    <property type="term" value="F:metal ion binding"/>
    <property type="evidence" value="ECO:0007669"/>
    <property type="project" value="UniProtKB-KW"/>
</dbReference>
<reference evidence="16 17" key="1">
    <citation type="submission" date="2017-10" db="EMBL/GenBank/DDBJ databases">
        <authorList>
            <person name="Banno H."/>
            <person name="Chua N.-H."/>
        </authorList>
    </citation>
    <scope>NUCLEOTIDE SEQUENCE [LARGE SCALE GENOMIC DNA]</scope>
    <source>
        <strain evidence="16 17">YW11</strain>
    </source>
</reference>
<evidence type="ECO:0000256" key="13">
    <source>
        <dbReference type="ARBA" id="ARBA00023136"/>
    </source>
</evidence>
<keyword evidence="13 15" id="KW-0472">Membrane</keyword>
<comment type="similarity">
    <text evidence="4">Belongs to the HemJ family.</text>
</comment>
<keyword evidence="10 15" id="KW-1133">Transmembrane helix</keyword>
<comment type="cofactor">
    <cofactor evidence="1">
        <name>heme b</name>
        <dbReference type="ChEBI" id="CHEBI:60344"/>
    </cofactor>
</comment>
<evidence type="ECO:0000313" key="16">
    <source>
        <dbReference type="EMBL" id="PHK94255.1"/>
    </source>
</evidence>
<dbReference type="EMBL" id="PDNU01000028">
    <property type="protein sequence ID" value="PHK94255.1"/>
    <property type="molecule type" value="Genomic_DNA"/>
</dbReference>
<dbReference type="PANTHER" id="PTHR40255:SF1">
    <property type="entry name" value="PROTOPORPHYRINOGEN IX OXIDASE"/>
    <property type="match status" value="1"/>
</dbReference>
<evidence type="ECO:0000256" key="14">
    <source>
        <dbReference type="ARBA" id="ARBA00048390"/>
    </source>
</evidence>
<keyword evidence="8 15" id="KW-0812">Transmembrane</keyword>
<dbReference type="InterPro" id="IPR005265">
    <property type="entry name" value="HemJ-like"/>
</dbReference>
<evidence type="ECO:0000256" key="11">
    <source>
        <dbReference type="ARBA" id="ARBA00023002"/>
    </source>
</evidence>
<protein>
    <recommendedName>
        <fullName evidence="5">Protoporphyrinogen IX oxidase</fullName>
    </recommendedName>
</protein>
<accession>A0A2C7AA28</accession>
<dbReference type="Pfam" id="PF03653">
    <property type="entry name" value="UPF0093"/>
    <property type="match status" value="1"/>
</dbReference>
<gene>
    <name evidence="16" type="ORF">CR162_14080</name>
</gene>
<proteinExistence type="inferred from homology"/>
<keyword evidence="6" id="KW-1003">Cell membrane</keyword>
<evidence type="ECO:0000256" key="5">
    <source>
        <dbReference type="ARBA" id="ARBA00017504"/>
    </source>
</evidence>
<evidence type="ECO:0000256" key="9">
    <source>
        <dbReference type="ARBA" id="ARBA00022723"/>
    </source>
</evidence>
<feature type="transmembrane region" description="Helical" evidence="15">
    <location>
        <begin position="120"/>
        <end position="139"/>
    </location>
</feature>
<evidence type="ECO:0000256" key="2">
    <source>
        <dbReference type="ARBA" id="ARBA00004651"/>
    </source>
</evidence>
<evidence type="ECO:0000256" key="15">
    <source>
        <dbReference type="SAM" id="Phobius"/>
    </source>
</evidence>
<organism evidence="16 17">
    <name type="scientific">Teichococcus rhizosphaerae</name>
    <dbReference type="NCBI Taxonomy" id="1335062"/>
    <lineage>
        <taxon>Bacteria</taxon>
        <taxon>Pseudomonadati</taxon>
        <taxon>Pseudomonadota</taxon>
        <taxon>Alphaproteobacteria</taxon>
        <taxon>Acetobacterales</taxon>
        <taxon>Roseomonadaceae</taxon>
        <taxon>Roseomonas</taxon>
    </lineage>
</organism>
<comment type="subcellular location">
    <subcellularLocation>
        <location evidence="2">Cell membrane</location>
        <topology evidence="2">Multi-pass membrane protein</topology>
    </subcellularLocation>
</comment>
<keyword evidence="7" id="KW-0349">Heme</keyword>
<keyword evidence="9" id="KW-0479">Metal-binding</keyword>
<keyword evidence="12" id="KW-0408">Iron</keyword>
<dbReference type="GO" id="GO:0006782">
    <property type="term" value="P:protoporphyrinogen IX biosynthetic process"/>
    <property type="evidence" value="ECO:0007669"/>
    <property type="project" value="UniProtKB-UniPathway"/>
</dbReference>
<evidence type="ECO:0000313" key="17">
    <source>
        <dbReference type="Proteomes" id="UP000223527"/>
    </source>
</evidence>
<evidence type="ECO:0000256" key="12">
    <source>
        <dbReference type="ARBA" id="ARBA00023004"/>
    </source>
</evidence>
<dbReference type="UniPathway" id="UPA00251">
    <property type="reaction ID" value="UER00324"/>
</dbReference>
<comment type="catalytic activity">
    <reaction evidence="14">
        <text>protoporphyrinogen IX + 3 A = protoporphyrin IX + 3 AH2</text>
        <dbReference type="Rhea" id="RHEA:62000"/>
        <dbReference type="ChEBI" id="CHEBI:13193"/>
        <dbReference type="ChEBI" id="CHEBI:17499"/>
        <dbReference type="ChEBI" id="CHEBI:57306"/>
        <dbReference type="ChEBI" id="CHEBI:57307"/>
    </reaction>
</comment>
<comment type="pathway">
    <text evidence="3">Porphyrin-containing compound metabolism; protoporphyrin-IX biosynthesis; protoporphyrin-IX from protoporphyrinogen-IX: step 1/1.</text>
</comment>
<feature type="transmembrane region" description="Helical" evidence="15">
    <location>
        <begin position="52"/>
        <end position="76"/>
    </location>
</feature>
<evidence type="ECO:0000256" key="1">
    <source>
        <dbReference type="ARBA" id="ARBA00001970"/>
    </source>
</evidence>
<comment type="caution">
    <text evidence="16">The sequence shown here is derived from an EMBL/GenBank/DDBJ whole genome shotgun (WGS) entry which is preliminary data.</text>
</comment>
<dbReference type="GO" id="GO:0005886">
    <property type="term" value="C:plasma membrane"/>
    <property type="evidence" value="ECO:0007669"/>
    <property type="project" value="UniProtKB-SubCell"/>
</dbReference>
<sequence length="172" mass="19117">MPLPEAAWLKAAHIVALCVWCAGLIFLPGLFAGRARRPDTPTLKRLWRFTWVGYRVVLSPAAVLAIATGTGLIFAYRVFVPWLFLKLLVVGCMVALHMYYGLVLVALAEPERCYPRWRSVALAVTANILILGVLLLVLGKPEIGISLFPDWLLRPGAGREIFQSSFESMRPI</sequence>
<feature type="transmembrane region" description="Helical" evidence="15">
    <location>
        <begin position="82"/>
        <end position="108"/>
    </location>
</feature>
<evidence type="ECO:0000256" key="8">
    <source>
        <dbReference type="ARBA" id="ARBA00022692"/>
    </source>
</evidence>
<evidence type="ECO:0000256" key="10">
    <source>
        <dbReference type="ARBA" id="ARBA00022989"/>
    </source>
</evidence>
<name>A0A2C7AA28_9PROT</name>
<evidence type="ECO:0000256" key="3">
    <source>
        <dbReference type="ARBA" id="ARBA00005073"/>
    </source>
</evidence>
<feature type="transmembrane region" description="Helical" evidence="15">
    <location>
        <begin position="12"/>
        <end position="31"/>
    </location>
</feature>
<dbReference type="GO" id="GO:0016491">
    <property type="term" value="F:oxidoreductase activity"/>
    <property type="evidence" value="ECO:0007669"/>
    <property type="project" value="UniProtKB-KW"/>
</dbReference>
<evidence type="ECO:0000256" key="6">
    <source>
        <dbReference type="ARBA" id="ARBA00022475"/>
    </source>
</evidence>
<evidence type="ECO:0000256" key="7">
    <source>
        <dbReference type="ARBA" id="ARBA00022617"/>
    </source>
</evidence>
<dbReference type="Proteomes" id="UP000223527">
    <property type="component" value="Unassembled WGS sequence"/>
</dbReference>